<keyword evidence="1" id="KW-0812">Transmembrane</keyword>
<feature type="domain" description="Potassium channel" evidence="2">
    <location>
        <begin position="55"/>
        <end position="140"/>
    </location>
</feature>
<organism evidence="3 4">
    <name type="scientific">Oceanobacillus iheyensis (strain DSM 14371 / CIP 107618 / JCM 11309 / KCTC 3954 / HTE831)</name>
    <dbReference type="NCBI Taxonomy" id="221109"/>
    <lineage>
        <taxon>Bacteria</taxon>
        <taxon>Bacillati</taxon>
        <taxon>Bacillota</taxon>
        <taxon>Bacilli</taxon>
        <taxon>Bacillales</taxon>
        <taxon>Bacillaceae</taxon>
        <taxon>Oceanobacillus</taxon>
    </lineage>
</organism>
<evidence type="ECO:0000313" key="4">
    <source>
        <dbReference type="Proteomes" id="UP000000822"/>
    </source>
</evidence>
<dbReference type="Gene3D" id="1.10.287.70">
    <property type="match status" value="1"/>
</dbReference>
<dbReference type="eggNOG" id="ENOG5031ACR">
    <property type="taxonomic scope" value="Bacteria"/>
</dbReference>
<dbReference type="Proteomes" id="UP000000822">
    <property type="component" value="Chromosome"/>
</dbReference>
<dbReference type="EMBL" id="BA000028">
    <property type="protein sequence ID" value="BAC12858.1"/>
    <property type="molecule type" value="Genomic_DNA"/>
</dbReference>
<gene>
    <name evidence="3" type="ordered locus">OB0902</name>
</gene>
<dbReference type="AlphaFoldDB" id="Q8CV55"/>
<feature type="transmembrane region" description="Helical" evidence="1">
    <location>
        <begin position="117"/>
        <end position="138"/>
    </location>
</feature>
<evidence type="ECO:0000313" key="3">
    <source>
        <dbReference type="EMBL" id="BAC12858.1"/>
    </source>
</evidence>
<protein>
    <submittedName>
        <fullName evidence="3">Hypothetical conserved protein</fullName>
    </submittedName>
</protein>
<dbReference type="SUPFAM" id="SSF81324">
    <property type="entry name" value="Voltage-gated potassium channels"/>
    <property type="match status" value="1"/>
</dbReference>
<reference evidence="3 4" key="1">
    <citation type="journal article" date="2001" name="FEMS Microbiol. Lett.">
        <title>Oceanobacillus iheyensis gen. nov., sp. nov., a deep-sea extremely halotolerant and alkaliphilic species isolated from a depth of 1050 m on the Iheya Ridge.</title>
        <authorList>
            <person name="Lu J."/>
            <person name="Nogi Y."/>
            <person name="Takami H."/>
        </authorList>
    </citation>
    <scope>NUCLEOTIDE SEQUENCE [LARGE SCALE GENOMIC DNA]</scope>
    <source>
        <strain evidence="4">DSM 14371 / CIP 107618 / JCM 11309 / KCTC 3954 / HTE831</strain>
    </source>
</reference>
<dbReference type="HOGENOM" id="CLU_138978_1_0_9"/>
<name>Q8CV55_OCEIH</name>
<reference evidence="3 4" key="2">
    <citation type="journal article" date="2002" name="Nucleic Acids Res.">
        <title>Genome sequence of Oceanobacillus iheyensis isolated from the Iheya Ridge and its unexpected adaptive capabilities to extreme environments.</title>
        <authorList>
            <person name="Takami H."/>
            <person name="Takaki Y."/>
            <person name="Uchiyama I."/>
        </authorList>
    </citation>
    <scope>NUCLEOTIDE SEQUENCE [LARGE SCALE GENOMIC DNA]</scope>
    <source>
        <strain evidence="4">DSM 14371 / CIP 107618 / JCM 11309 / KCTC 3954 / HTE831</strain>
    </source>
</reference>
<feature type="transmembrane region" description="Helical" evidence="1">
    <location>
        <begin position="84"/>
        <end position="105"/>
    </location>
</feature>
<proteinExistence type="predicted"/>
<evidence type="ECO:0000259" key="2">
    <source>
        <dbReference type="Pfam" id="PF07885"/>
    </source>
</evidence>
<keyword evidence="1" id="KW-1133">Transmembrane helix</keyword>
<feature type="transmembrane region" description="Helical" evidence="1">
    <location>
        <begin position="6"/>
        <end position="26"/>
    </location>
</feature>
<keyword evidence="1" id="KW-0472">Membrane</keyword>
<accession>Q8CV55</accession>
<feature type="transmembrane region" description="Helical" evidence="1">
    <location>
        <begin position="46"/>
        <end position="68"/>
    </location>
</feature>
<dbReference type="KEGG" id="oih:OB0902"/>
<dbReference type="InterPro" id="IPR013099">
    <property type="entry name" value="K_chnl_dom"/>
</dbReference>
<keyword evidence="4" id="KW-1185">Reference proteome</keyword>
<dbReference type="STRING" id="221109.gene:10733123"/>
<evidence type="ECO:0000256" key="1">
    <source>
        <dbReference type="SAM" id="Phobius"/>
    </source>
</evidence>
<dbReference type="Pfam" id="PF07885">
    <property type="entry name" value="Ion_trans_2"/>
    <property type="match status" value="1"/>
</dbReference>
<sequence>MLIMILPWIMLIVIVIIGGKCIYDFIQTNNVNQLFRMREGHFSIEIFIAMVVVYITIMLGYGMIYFILSLEGIVLVEHGELRQVSIIGSLIHSVYFSGVTLLTIGYGDIIPIGIGRLIAVSEALIGYILPAAFVLKVVQIGSRESRSRDE</sequence>